<comment type="caution">
    <text evidence="2">The sequence shown here is derived from an EMBL/GenBank/DDBJ whole genome shotgun (WGS) entry which is preliminary data.</text>
</comment>
<reference evidence="2 3" key="1">
    <citation type="submission" date="2020-03" db="EMBL/GenBank/DDBJ databases">
        <title>Dissostichus mawsoni Genome sequencing and assembly.</title>
        <authorList>
            <person name="Park H."/>
        </authorList>
    </citation>
    <scope>NUCLEOTIDE SEQUENCE [LARGE SCALE GENOMIC DNA]</scope>
    <source>
        <strain evidence="2">DM0001</strain>
        <tissue evidence="2">Muscle</tissue>
    </source>
</reference>
<dbReference type="EMBL" id="JAAKFY010000022">
    <property type="protein sequence ID" value="KAF3838479.1"/>
    <property type="molecule type" value="Genomic_DNA"/>
</dbReference>
<feature type="compositionally biased region" description="Polar residues" evidence="1">
    <location>
        <begin position="62"/>
        <end position="73"/>
    </location>
</feature>
<protein>
    <submittedName>
        <fullName evidence="2">Uncharacterized protein</fullName>
    </submittedName>
</protein>
<organism evidence="2 3">
    <name type="scientific">Dissostichus mawsoni</name>
    <name type="common">Antarctic cod</name>
    <dbReference type="NCBI Taxonomy" id="36200"/>
    <lineage>
        <taxon>Eukaryota</taxon>
        <taxon>Metazoa</taxon>
        <taxon>Chordata</taxon>
        <taxon>Craniata</taxon>
        <taxon>Vertebrata</taxon>
        <taxon>Euteleostomi</taxon>
        <taxon>Actinopterygii</taxon>
        <taxon>Neopterygii</taxon>
        <taxon>Teleostei</taxon>
        <taxon>Neoteleostei</taxon>
        <taxon>Acanthomorphata</taxon>
        <taxon>Eupercaria</taxon>
        <taxon>Perciformes</taxon>
        <taxon>Notothenioidei</taxon>
        <taxon>Nototheniidae</taxon>
        <taxon>Dissostichus</taxon>
    </lineage>
</organism>
<evidence type="ECO:0000256" key="1">
    <source>
        <dbReference type="SAM" id="MobiDB-lite"/>
    </source>
</evidence>
<dbReference type="OrthoDB" id="8962705at2759"/>
<name>A0A7J5XPK0_DISMA</name>
<gene>
    <name evidence="2" type="ORF">F7725_010247</name>
</gene>
<evidence type="ECO:0000313" key="3">
    <source>
        <dbReference type="Proteomes" id="UP000518266"/>
    </source>
</evidence>
<feature type="region of interest" description="Disordered" evidence="1">
    <location>
        <begin position="39"/>
        <end position="87"/>
    </location>
</feature>
<accession>A0A7J5XPK0</accession>
<proteinExistence type="predicted"/>
<sequence length="149" mass="15960">MDPPRTRSRSRSGFYHFGMNGNVGSGNAVGNGSMMNASGGGVNYPPQSNPGWAPHHGGRSYPESQQQHAQGSYLSAGAQRHSAHGAHRHPGAAYVHVSCDVDVILRPILSISVFLVCGLQEDCFIFIQIMCAVRIGINPSLYFPDQPSP</sequence>
<keyword evidence="3" id="KW-1185">Reference proteome</keyword>
<evidence type="ECO:0000313" key="2">
    <source>
        <dbReference type="EMBL" id="KAF3838479.1"/>
    </source>
</evidence>
<dbReference type="Proteomes" id="UP000518266">
    <property type="component" value="Unassembled WGS sequence"/>
</dbReference>
<dbReference type="AlphaFoldDB" id="A0A7J5XPK0"/>